<dbReference type="PANTHER" id="PTHR31228:SF36">
    <property type="entry name" value="CYSTATIN_MONELLIN SUPERFAMILY PROTEIN"/>
    <property type="match status" value="1"/>
</dbReference>
<dbReference type="Proteomes" id="UP000008694">
    <property type="component" value="Unassembled WGS sequence"/>
</dbReference>
<dbReference type="KEGG" id="aly:9315739"/>
<evidence type="ECO:0000313" key="6">
    <source>
        <dbReference type="Proteomes" id="UP000008694"/>
    </source>
</evidence>
<dbReference type="NCBIfam" id="TIGR01638">
    <property type="entry name" value="Atha_cystat_rel"/>
    <property type="match status" value="1"/>
</dbReference>
<evidence type="ECO:0000256" key="1">
    <source>
        <dbReference type="ARBA" id="ARBA00022690"/>
    </source>
</evidence>
<dbReference type="Gramene" id="fgenesh1_pg.C_scaffold_4001817">
    <property type="protein sequence ID" value="fgenesh1_pg.C_scaffold_4001817"/>
    <property type="gene ID" value="fgenesh1_pg.C_scaffold_4001817"/>
</dbReference>
<dbReference type="Pfam" id="PF00031">
    <property type="entry name" value="Cystatin"/>
    <property type="match status" value="1"/>
</dbReference>
<dbReference type="InterPro" id="IPR046350">
    <property type="entry name" value="Cystatin_sf"/>
</dbReference>
<name>D7LJT0_ARALL</name>
<dbReference type="InterPro" id="IPR000010">
    <property type="entry name" value="Cystatin_dom"/>
</dbReference>
<reference evidence="6" key="1">
    <citation type="journal article" date="2011" name="Nat. Genet.">
        <title>The Arabidopsis lyrata genome sequence and the basis of rapid genome size change.</title>
        <authorList>
            <person name="Hu T.T."/>
            <person name="Pattyn P."/>
            <person name="Bakker E.G."/>
            <person name="Cao J."/>
            <person name="Cheng J.-F."/>
            <person name="Clark R.M."/>
            <person name="Fahlgren N."/>
            <person name="Fawcett J.A."/>
            <person name="Grimwood J."/>
            <person name="Gundlach H."/>
            <person name="Haberer G."/>
            <person name="Hollister J.D."/>
            <person name="Ossowski S."/>
            <person name="Ottilar R.P."/>
            <person name="Salamov A.A."/>
            <person name="Schneeberger K."/>
            <person name="Spannagl M."/>
            <person name="Wang X."/>
            <person name="Yang L."/>
            <person name="Nasrallah M.E."/>
            <person name="Bergelson J."/>
            <person name="Carrington J.C."/>
            <person name="Gaut B.S."/>
            <person name="Schmutz J."/>
            <person name="Mayer K.F.X."/>
            <person name="Van de Peer Y."/>
            <person name="Grigoriev I.V."/>
            <person name="Nordborg M."/>
            <person name="Weigel D."/>
            <person name="Guo Y.-L."/>
        </authorList>
    </citation>
    <scope>NUCLEOTIDE SEQUENCE [LARGE SCALE GENOMIC DNA]</scope>
    <source>
        <strain evidence="6">cv. MN47</strain>
    </source>
</reference>
<feature type="compositionally biased region" description="Basic and acidic residues" evidence="3">
    <location>
        <begin position="1"/>
        <end position="30"/>
    </location>
</feature>
<gene>
    <name evidence="5" type="ORF">ARALYDRAFT_345475</name>
</gene>
<dbReference type="PANTHER" id="PTHR31228">
    <property type="entry name" value="CYSTATIN/MONELLIN SUPERFAMILY PROTEIN"/>
    <property type="match status" value="1"/>
</dbReference>
<dbReference type="OrthoDB" id="1625419at2759"/>
<proteinExistence type="predicted"/>
<feature type="region of interest" description="Disordered" evidence="3">
    <location>
        <begin position="212"/>
        <end position="232"/>
    </location>
</feature>
<dbReference type="Gene3D" id="3.10.450.10">
    <property type="match status" value="1"/>
</dbReference>
<accession>D7LJT0</accession>
<dbReference type="InterPro" id="IPR006525">
    <property type="entry name" value="Cystatin-related_pln"/>
</dbReference>
<organism evidence="6">
    <name type="scientific">Arabidopsis lyrata subsp. lyrata</name>
    <name type="common">Lyre-leaved rock-cress</name>
    <dbReference type="NCBI Taxonomy" id="81972"/>
    <lineage>
        <taxon>Eukaryota</taxon>
        <taxon>Viridiplantae</taxon>
        <taxon>Streptophyta</taxon>
        <taxon>Embryophyta</taxon>
        <taxon>Tracheophyta</taxon>
        <taxon>Spermatophyta</taxon>
        <taxon>Magnoliopsida</taxon>
        <taxon>eudicotyledons</taxon>
        <taxon>Gunneridae</taxon>
        <taxon>Pentapetalae</taxon>
        <taxon>rosids</taxon>
        <taxon>malvids</taxon>
        <taxon>Brassicales</taxon>
        <taxon>Brassicaceae</taxon>
        <taxon>Camelineae</taxon>
        <taxon>Arabidopsis</taxon>
    </lineage>
</organism>
<sequence>MGDDSDRSDSMGDDSDRSDSMGDDSDRSDSMGDDVVYDSEDWRTTLEPVDLEYTEEDDVDGTRYYPSIRRREDEEKISPEDEYLLMEKQVAESKGFDIDFTKFRCVFNYKLADLDLENQFVYEPETTRGLLDKLSRKSLKRFNAKYSRKYEFVKVIKANYHITAGIMFFITFEGKLLNDDDSKLFQTKIRYCGRTIDIVSCELKPEKNVHSIEAPDKEHPKKPRLTLEPSYV</sequence>
<evidence type="ECO:0000313" key="5">
    <source>
        <dbReference type="EMBL" id="EFH55931.1"/>
    </source>
</evidence>
<evidence type="ECO:0000256" key="2">
    <source>
        <dbReference type="ARBA" id="ARBA00022704"/>
    </source>
</evidence>
<evidence type="ECO:0000259" key="4">
    <source>
        <dbReference type="Pfam" id="PF00031"/>
    </source>
</evidence>
<keyword evidence="2" id="KW-0789">Thiol protease inhibitor</keyword>
<keyword evidence="1" id="KW-0646">Protease inhibitor</keyword>
<feature type="region of interest" description="Disordered" evidence="3">
    <location>
        <begin position="1"/>
        <end position="42"/>
    </location>
</feature>
<keyword evidence="6" id="KW-1185">Reference proteome</keyword>
<feature type="domain" description="Cystatin" evidence="4">
    <location>
        <begin position="132"/>
        <end position="173"/>
    </location>
</feature>
<dbReference type="AlphaFoldDB" id="D7LJT0"/>
<dbReference type="eggNOG" id="ENOG502SZAV">
    <property type="taxonomic scope" value="Eukaryota"/>
</dbReference>
<dbReference type="SUPFAM" id="SSF54403">
    <property type="entry name" value="Cystatin/monellin"/>
    <property type="match status" value="1"/>
</dbReference>
<evidence type="ECO:0000256" key="3">
    <source>
        <dbReference type="SAM" id="MobiDB-lite"/>
    </source>
</evidence>
<dbReference type="HOGENOM" id="CLU_1196309_0_0_1"/>
<protein>
    <recommendedName>
        <fullName evidence="4">Cystatin domain-containing protein</fullName>
    </recommendedName>
</protein>
<dbReference type="GO" id="GO:0004869">
    <property type="term" value="F:cysteine-type endopeptidase inhibitor activity"/>
    <property type="evidence" value="ECO:0007669"/>
    <property type="project" value="UniProtKB-KW"/>
</dbReference>
<dbReference type="EMBL" id="GL348716">
    <property type="protein sequence ID" value="EFH55931.1"/>
    <property type="molecule type" value="Genomic_DNA"/>
</dbReference>